<reference evidence="1" key="1">
    <citation type="submission" date="2020-11" db="EMBL/GenBank/DDBJ databases">
        <authorList>
            <person name="Davenport K.M."/>
            <person name="Bickhart D.M."/>
            <person name="Smith T.P.L."/>
            <person name="Murdoch B.M."/>
            <person name="Rosen B.D."/>
        </authorList>
    </citation>
    <scope>NUCLEOTIDE SEQUENCE [LARGE SCALE GENOMIC DNA]</scope>
    <source>
        <strain evidence="1">OAR_USU_Benz2616</strain>
    </source>
</reference>
<proteinExistence type="predicted"/>
<organism evidence="1">
    <name type="scientific">Ovis aries</name>
    <name type="common">Sheep</name>
    <dbReference type="NCBI Taxonomy" id="9940"/>
    <lineage>
        <taxon>Eukaryota</taxon>
        <taxon>Metazoa</taxon>
        <taxon>Chordata</taxon>
        <taxon>Craniata</taxon>
        <taxon>Vertebrata</taxon>
        <taxon>Euteleostomi</taxon>
        <taxon>Mammalia</taxon>
        <taxon>Eutheria</taxon>
        <taxon>Laurasiatheria</taxon>
        <taxon>Artiodactyla</taxon>
        <taxon>Ruminantia</taxon>
        <taxon>Pecora</taxon>
        <taxon>Bovidae</taxon>
        <taxon>Caprinae</taxon>
        <taxon>Ovis</taxon>
    </lineage>
</organism>
<gene>
    <name evidence="1" type="primary">LOC106991782</name>
</gene>
<sequence>LPMGERLVPLGSLLRPCPLLVPAPRTSAQEVPDMMPLPGCSGGNCHPPTGNLVIGRGQSLRTSSTCGLHGPELYCVVTKLQDSQNCCFCDSRDGKSHGIENVVSQSDPDGKKTWWQAESGVENVSIQLDLEGAFYFTHLIMTFKTFRPAALLLERSVDHGHSWHVFRYFAHNCSGLFPGIPPGPGRRVSDLVCDQRYSDIEPATEGEVIFQVLDPAFLAENTTNTEIQELLHVTNLRVNFSKLHTLGDRPLGGLKGHPFYYYALYELVIGGSCLCHGHASECRPAPGSPPSVEGMVHGHCVCRHHTAGTHCERCQGLYQDRPWQAAEPGYPHACQECECHGHARSCHFDMAVYLASGNVSGGVCDACQHNTAGRHCELCQPFFHRDPLEDPRSLHSCKPCDCDPVGALEGGLCDAYTDATRGLLSGQCRCKVHVWGQRCDSCRPGHYGLSLTQSEGCQPCRCDARGRVPGTHACDPSSGACHCKRFVSGRDCSRCLPEFWGLSGDSLGCRPCDCDFGGAYSNRCSVGQGLCLCRPHLHGRRCQELQSGYFCATLDQATAEAEHGHSLRPADPRLPVSVQGSDFVRVVDGAGLSLLAPTVPRALDYDIILRYETQVPEVWQALVRVRAQSQPRSTRCAHPLPSEQLFQVVLLPRVGELPGLRSVDPGAPGRLQELHEAGCLEAARVSPPRSMPEACARLSCSISALLHGGGLACECHLQGSLSTECAPLGGQCPCRPNITGRTCDRCLPGTFGLGPTGCRAWTATMETPPWAQASGASPAPVLGTLAQASIMGPPAIWTAPVDVSCASVPPAMQVRHGWQ</sequence>
<accession>A0AC11CC56</accession>
<evidence type="ECO:0000313" key="1">
    <source>
        <dbReference type="Ensembl" id="ENSOARP00020027508.2"/>
    </source>
</evidence>
<name>A0AC11CC56_SHEEP</name>
<reference evidence="1" key="2">
    <citation type="submission" date="2025-08" db="UniProtKB">
        <authorList>
            <consortium name="Ensembl"/>
        </authorList>
    </citation>
    <scope>IDENTIFICATION</scope>
</reference>
<reference evidence="1" key="3">
    <citation type="submission" date="2025-09" db="UniProtKB">
        <authorList>
            <consortium name="Ensembl"/>
        </authorList>
    </citation>
    <scope>IDENTIFICATION</scope>
</reference>
<protein>
    <submittedName>
        <fullName evidence="1">Uncharacterized protein</fullName>
    </submittedName>
</protein>
<dbReference type="Ensembl" id="ENSOART00020033290.2">
    <property type="protein sequence ID" value="ENSOARP00020027508.2"/>
    <property type="gene ID" value="ENSOARG00020021399.2"/>
</dbReference>